<keyword evidence="1" id="KW-0732">Signal</keyword>
<dbReference type="Gene3D" id="3.40.50.1820">
    <property type="entry name" value="alpha/beta hydrolase"/>
    <property type="match status" value="1"/>
</dbReference>
<feature type="domain" description="AB hydrolase-1" evidence="2">
    <location>
        <begin position="48"/>
        <end position="155"/>
    </location>
</feature>
<feature type="signal peptide" evidence="1">
    <location>
        <begin position="1"/>
        <end position="19"/>
    </location>
</feature>
<organism evidence="3 4">
    <name type="scientific">Nocardia terrae</name>
    <dbReference type="NCBI Taxonomy" id="2675851"/>
    <lineage>
        <taxon>Bacteria</taxon>
        <taxon>Bacillati</taxon>
        <taxon>Actinomycetota</taxon>
        <taxon>Actinomycetes</taxon>
        <taxon>Mycobacteriales</taxon>
        <taxon>Nocardiaceae</taxon>
        <taxon>Nocardia</taxon>
    </lineage>
</organism>
<protein>
    <submittedName>
        <fullName evidence="3">Alpha/beta fold hydrolase</fullName>
    </submittedName>
</protein>
<evidence type="ECO:0000256" key="1">
    <source>
        <dbReference type="SAM" id="SignalP"/>
    </source>
</evidence>
<dbReference type="PANTHER" id="PTHR32015:SF1">
    <property type="entry name" value="LIPASE"/>
    <property type="match status" value="1"/>
</dbReference>
<dbReference type="Pfam" id="PF00561">
    <property type="entry name" value="Abhydrolase_1"/>
    <property type="match status" value="1"/>
</dbReference>
<accession>A0A7K1UT52</accession>
<dbReference type="InterPro" id="IPR002918">
    <property type="entry name" value="Lipase_EstA/Esterase_EstB"/>
</dbReference>
<dbReference type="SUPFAM" id="SSF53474">
    <property type="entry name" value="alpha/beta-Hydrolases"/>
    <property type="match status" value="1"/>
</dbReference>
<name>A0A7K1UT52_9NOCA</name>
<dbReference type="Proteomes" id="UP000466794">
    <property type="component" value="Unassembled WGS sequence"/>
</dbReference>
<gene>
    <name evidence="3" type="ORF">GPX89_09750</name>
</gene>
<dbReference type="EMBL" id="WRPP01000002">
    <property type="protein sequence ID" value="MVU77527.1"/>
    <property type="molecule type" value="Genomic_DNA"/>
</dbReference>
<dbReference type="GO" id="GO:0016042">
    <property type="term" value="P:lipid catabolic process"/>
    <property type="evidence" value="ECO:0007669"/>
    <property type="project" value="InterPro"/>
</dbReference>
<evidence type="ECO:0000313" key="4">
    <source>
        <dbReference type="Proteomes" id="UP000466794"/>
    </source>
</evidence>
<evidence type="ECO:0000259" key="2">
    <source>
        <dbReference type="Pfam" id="PF00561"/>
    </source>
</evidence>
<dbReference type="InterPro" id="IPR000073">
    <property type="entry name" value="AB_hydrolase_1"/>
</dbReference>
<keyword evidence="3" id="KW-0378">Hydrolase</keyword>
<feature type="chain" id="PRO_5039029386" evidence="1">
    <location>
        <begin position="20"/>
        <end position="293"/>
    </location>
</feature>
<dbReference type="InterPro" id="IPR029058">
    <property type="entry name" value="AB_hydrolase_fold"/>
</dbReference>
<keyword evidence="4" id="KW-1185">Reference proteome</keyword>
<reference evidence="3 4" key="1">
    <citation type="submission" date="2019-12" db="EMBL/GenBank/DDBJ databases">
        <title>Nocardia sp. nov. ET3-3 isolated from soil.</title>
        <authorList>
            <person name="Kanchanasin P."/>
            <person name="Tanasupawat S."/>
            <person name="Yuki M."/>
            <person name="Kudo T."/>
        </authorList>
    </citation>
    <scope>NUCLEOTIDE SEQUENCE [LARGE SCALE GENOMIC DNA]</scope>
    <source>
        <strain evidence="3 4">ET3-3</strain>
    </source>
</reference>
<evidence type="ECO:0000313" key="3">
    <source>
        <dbReference type="EMBL" id="MVU77527.1"/>
    </source>
</evidence>
<sequence>MRSLVSVLFAAAVAVTALVGVDSGVGAAATSSGYNDFTCQPSAAHPDPVVLLHGLGGNADGNVGPLANALAAQGYCTFALTYGKVDPAFPIGGTIDIDKSAREIAAFIDKVRTSTGASKVDLVGHSEGAFQSLYIPKVLGYAGKIGKVVALAPPTHGTTFVGLVTVAQAADLTFLVDKVLPLGCPACDQLIVGGSAVQTLDSGAIAQSGVDYTIIASKADVLVVPHKSILLNTTETAFVPEPGVHNAYVQDTCPLDPVGHIGLAYDLDVTEMVSNALDPAHAGKVICSLGLPS</sequence>
<dbReference type="PANTHER" id="PTHR32015">
    <property type="entry name" value="FASTING INDUCED LIPASE"/>
    <property type="match status" value="1"/>
</dbReference>
<dbReference type="AlphaFoldDB" id="A0A7K1UT52"/>
<dbReference type="GO" id="GO:0016298">
    <property type="term" value="F:lipase activity"/>
    <property type="evidence" value="ECO:0007669"/>
    <property type="project" value="TreeGrafter"/>
</dbReference>
<proteinExistence type="predicted"/>
<comment type="caution">
    <text evidence="3">The sequence shown here is derived from an EMBL/GenBank/DDBJ whole genome shotgun (WGS) entry which is preliminary data.</text>
</comment>